<sequence>MKNEITMQDYKKMLPKVEIYATNVWNDIINENQIEAYNSYRKLSKSRKDDWKTKHDCMFPGCLKKSISQSHSIQKAVLSKFIAENDHVYHFVCSDEPTNTKLEMKDVSINVASTFPGFCIKHESDFKFEKYRKIDTEDDFVLQIFRTVCRDLAEKKNTHDNLKKMYQKSKDKIYPKIKKKFENHLNKSMNEEMYEQLKKDFFYVNYEMKLLVERFKHEVTLYTKFYEEACKTLLKKEKRLIYKYLEVDVELPICLAGTVGVRKTENGEDGLFIFNILPNNNKLLICIATLEEFKDLMETFFDEKTANKLNILGMIESLMVYGTEQWYIKKSEWLKIDKDKRDIIMNDIVDCSHNFSEPYKFSIFDDIRKKYIQEYELNINKALLDENSISEAIQNVCNIIIEKFGDRHINDEILDKYLDNNEDIKKYQENMKLYHIVELNKDILKKKANINKIQTIEEIIDKNRCSYLRCKPNPKHEYKSKHAVYYNR</sequence>
<dbReference type="Proteomes" id="UP000191154">
    <property type="component" value="Unassembled WGS sequence"/>
</dbReference>
<name>A0A1S8N3H7_CLOSA</name>
<dbReference type="RefSeq" id="WP_077865737.1">
    <property type="nucleotide sequence ID" value="NZ_LZYZ01000005.1"/>
</dbReference>
<comment type="caution">
    <text evidence="1">The sequence shown here is derived from an EMBL/GenBank/DDBJ whole genome shotgun (WGS) entry which is preliminary data.</text>
</comment>
<dbReference type="EMBL" id="LZYZ01000005">
    <property type="protein sequence ID" value="OOM11004.1"/>
    <property type="molecule type" value="Genomic_DNA"/>
</dbReference>
<protein>
    <submittedName>
        <fullName evidence="1">Uncharacterized protein</fullName>
    </submittedName>
</protein>
<evidence type="ECO:0000313" key="1">
    <source>
        <dbReference type="EMBL" id="OOM11004.1"/>
    </source>
</evidence>
<proteinExistence type="predicted"/>
<reference evidence="1 2" key="1">
    <citation type="submission" date="2016-05" db="EMBL/GenBank/DDBJ databases">
        <title>Microbial solvent formation.</title>
        <authorList>
            <person name="Poehlein A."/>
            <person name="Montoya Solano J.D."/>
            <person name="Flitsch S."/>
            <person name="Krabben P."/>
            <person name="Duerre P."/>
            <person name="Daniel R."/>
        </authorList>
    </citation>
    <scope>NUCLEOTIDE SEQUENCE [LARGE SCALE GENOMIC DNA]</scope>
    <source>
        <strain evidence="1 2">L1-8</strain>
    </source>
</reference>
<evidence type="ECO:0000313" key="2">
    <source>
        <dbReference type="Proteomes" id="UP000191154"/>
    </source>
</evidence>
<dbReference type="AlphaFoldDB" id="A0A1S8N3H7"/>
<organism evidence="1 2">
    <name type="scientific">Clostridium saccharobutylicum</name>
    <dbReference type="NCBI Taxonomy" id="169679"/>
    <lineage>
        <taxon>Bacteria</taxon>
        <taxon>Bacillati</taxon>
        <taxon>Bacillota</taxon>
        <taxon>Clostridia</taxon>
        <taxon>Eubacteriales</taxon>
        <taxon>Clostridiaceae</taxon>
        <taxon>Clostridium</taxon>
    </lineage>
</organism>
<accession>A0A1S8N3H7</accession>
<gene>
    <name evidence="1" type="ORF">CLOSAC_25320</name>
</gene>